<name>A0A1F6CKW2_9BACT</name>
<evidence type="ECO:0008006" key="3">
    <source>
        <dbReference type="Google" id="ProtNLM"/>
    </source>
</evidence>
<gene>
    <name evidence="1" type="ORF">A2763_01780</name>
</gene>
<dbReference type="InterPro" id="IPR013744">
    <property type="entry name" value="SidJ"/>
</dbReference>
<dbReference type="AlphaFoldDB" id="A0A1F6CKW2"/>
<dbReference type="PANTHER" id="PTHR31591:SF1">
    <property type="entry name" value="UPF0613 PROTEIN PB24D3.06C"/>
    <property type="match status" value="1"/>
</dbReference>
<dbReference type="Proteomes" id="UP000178370">
    <property type="component" value="Unassembled WGS sequence"/>
</dbReference>
<dbReference type="EMBL" id="MFKV01000024">
    <property type="protein sequence ID" value="OGG49894.1"/>
    <property type="molecule type" value="Genomic_DNA"/>
</dbReference>
<sequence>MKKQEMRPAHVIEIATPKKYVLNGLWFGPKKPKRTIVWVHGLTSSAFSMSNVVESLVDKNTAVVTFNNRGFGTINSIKRGVGKKSKSILAGAAHEVFIDSADDIQGAIDFARKAGIKNIYLAGHSTGCQKSIYWAKTKKGGRGVRGVILVAPVSDYADALKRNNKNGRLSRLTKIARAYVKQGRKHELLPIPAETFSWGPFFCDAQRYLSLYTANSSETIFSYEQPKKNPIILKSAKVPVLVLWAQKDEFADRPAKEIATWFEKHLKPRDSVVVIPRVGHGFKGGERTVAKSIRDFMLKPRQ</sequence>
<dbReference type="STRING" id="1798482.A2763_01780"/>
<reference evidence="1 2" key="1">
    <citation type="journal article" date="2016" name="Nat. Commun.">
        <title>Thousands of microbial genomes shed light on interconnected biogeochemical processes in an aquifer system.</title>
        <authorList>
            <person name="Anantharaman K."/>
            <person name="Brown C.T."/>
            <person name="Hug L.A."/>
            <person name="Sharon I."/>
            <person name="Castelle C.J."/>
            <person name="Probst A.J."/>
            <person name="Thomas B.C."/>
            <person name="Singh A."/>
            <person name="Wilkins M.J."/>
            <person name="Karaoz U."/>
            <person name="Brodie E.L."/>
            <person name="Williams K.H."/>
            <person name="Hubbard S.S."/>
            <person name="Banfield J.F."/>
        </authorList>
    </citation>
    <scope>NUCLEOTIDE SEQUENCE [LARGE SCALE GENOMIC DNA]</scope>
</reference>
<accession>A0A1F6CKW2</accession>
<dbReference type="InterPro" id="IPR029058">
    <property type="entry name" value="AB_hydrolase_fold"/>
</dbReference>
<proteinExistence type="predicted"/>
<dbReference type="SUPFAM" id="SSF53474">
    <property type="entry name" value="alpha/beta-Hydrolases"/>
    <property type="match status" value="1"/>
</dbReference>
<protein>
    <recommendedName>
        <fullName evidence="3">Serine aminopeptidase S33 domain-containing protein</fullName>
    </recommendedName>
</protein>
<organism evidence="1 2">
    <name type="scientific">Candidatus Kaiserbacteria bacterium RIFCSPHIGHO2_01_FULL_54_36</name>
    <dbReference type="NCBI Taxonomy" id="1798482"/>
    <lineage>
        <taxon>Bacteria</taxon>
        <taxon>Candidatus Kaiseribacteriota</taxon>
    </lineage>
</organism>
<dbReference type="Pfam" id="PF08538">
    <property type="entry name" value="DUF1749"/>
    <property type="match status" value="1"/>
</dbReference>
<evidence type="ECO:0000313" key="2">
    <source>
        <dbReference type="Proteomes" id="UP000178370"/>
    </source>
</evidence>
<dbReference type="PANTHER" id="PTHR31591">
    <property type="entry name" value="UPF0613 PROTEIN PB24D3.06C"/>
    <property type="match status" value="1"/>
</dbReference>
<comment type="caution">
    <text evidence="1">The sequence shown here is derived from an EMBL/GenBank/DDBJ whole genome shotgun (WGS) entry which is preliminary data.</text>
</comment>
<evidence type="ECO:0000313" key="1">
    <source>
        <dbReference type="EMBL" id="OGG49894.1"/>
    </source>
</evidence>
<dbReference type="Gene3D" id="3.40.50.1820">
    <property type="entry name" value="alpha/beta hydrolase"/>
    <property type="match status" value="1"/>
</dbReference>